<dbReference type="Pfam" id="PF09179">
    <property type="entry name" value="TilS"/>
    <property type="match status" value="1"/>
</dbReference>
<dbReference type="FunFam" id="3.40.50.2020:FF:000006">
    <property type="entry name" value="Hypoxanthine phosphoribosyltransferase"/>
    <property type="match status" value="1"/>
</dbReference>
<feature type="region of interest" description="Disordered" evidence="21">
    <location>
        <begin position="260"/>
        <end position="281"/>
    </location>
</feature>
<dbReference type="InterPro" id="IPR014729">
    <property type="entry name" value="Rossmann-like_a/b/a_fold"/>
</dbReference>
<dbReference type="HAMAP" id="MF_01161">
    <property type="entry name" value="tRNA_Ile_lys_synt"/>
    <property type="match status" value="1"/>
</dbReference>
<dbReference type="Gene3D" id="3.40.50.620">
    <property type="entry name" value="HUPs"/>
    <property type="match status" value="1"/>
</dbReference>
<evidence type="ECO:0000256" key="14">
    <source>
        <dbReference type="ARBA" id="ARBA00022840"/>
    </source>
</evidence>
<evidence type="ECO:0000256" key="4">
    <source>
        <dbReference type="ARBA" id="ARBA00004676"/>
    </source>
</evidence>
<dbReference type="CDD" id="cd06223">
    <property type="entry name" value="PRTases_typeI"/>
    <property type="match status" value="1"/>
</dbReference>
<keyword evidence="13 19" id="KW-0547">Nucleotide-binding</keyword>
<organism evidence="25 26">
    <name type="scientific">Cellulomonas uda</name>
    <dbReference type="NCBI Taxonomy" id="1714"/>
    <lineage>
        <taxon>Bacteria</taxon>
        <taxon>Bacillati</taxon>
        <taxon>Actinomycetota</taxon>
        <taxon>Actinomycetes</taxon>
        <taxon>Micrococcales</taxon>
        <taxon>Cellulomonadaceae</taxon>
        <taxon>Cellulomonas</taxon>
    </lineage>
</organism>
<feature type="domain" description="tRNA(Ile)-lysidine/2-thiocytidine synthase N-terminal" evidence="23">
    <location>
        <begin position="28"/>
        <end position="203"/>
    </location>
</feature>
<evidence type="ECO:0000256" key="11">
    <source>
        <dbReference type="ARBA" id="ARBA00022723"/>
    </source>
</evidence>
<keyword evidence="8" id="KW-0328">Glycosyltransferase</keyword>
<comment type="catalytic activity">
    <reaction evidence="18">
        <text>IMP + diphosphate = hypoxanthine + 5-phospho-alpha-D-ribose 1-diphosphate</text>
        <dbReference type="Rhea" id="RHEA:17973"/>
        <dbReference type="ChEBI" id="CHEBI:17368"/>
        <dbReference type="ChEBI" id="CHEBI:33019"/>
        <dbReference type="ChEBI" id="CHEBI:58017"/>
        <dbReference type="ChEBI" id="CHEBI:58053"/>
        <dbReference type="EC" id="2.4.2.8"/>
    </reaction>
    <physiologicalReaction direction="right-to-left" evidence="18">
        <dbReference type="Rhea" id="RHEA:17975"/>
    </physiologicalReaction>
</comment>
<dbReference type="GO" id="GO:0046100">
    <property type="term" value="P:hypoxanthine metabolic process"/>
    <property type="evidence" value="ECO:0007669"/>
    <property type="project" value="TreeGrafter"/>
</dbReference>
<dbReference type="GO" id="GO:0032267">
    <property type="term" value="F:tRNA(Ile)-lysidine synthase activity"/>
    <property type="evidence" value="ECO:0007669"/>
    <property type="project" value="UniProtKB-EC"/>
</dbReference>
<evidence type="ECO:0000256" key="18">
    <source>
        <dbReference type="ARBA" id="ARBA00049402"/>
    </source>
</evidence>
<dbReference type="EC" id="6.3.4.19" evidence="19"/>
<evidence type="ECO:0000313" key="25">
    <source>
        <dbReference type="EMBL" id="GEA82193.1"/>
    </source>
</evidence>
<feature type="domain" description="Phosphoribosyltransferase" evidence="22">
    <location>
        <begin position="402"/>
        <end position="548"/>
    </location>
</feature>
<dbReference type="AlphaFoldDB" id="A0A4Y3KDZ4"/>
<evidence type="ECO:0000256" key="1">
    <source>
        <dbReference type="ARBA" id="ARBA00001946"/>
    </source>
</evidence>
<keyword evidence="26" id="KW-1185">Reference proteome</keyword>
<dbReference type="GO" id="GO:0000287">
    <property type="term" value="F:magnesium ion binding"/>
    <property type="evidence" value="ECO:0007669"/>
    <property type="project" value="TreeGrafter"/>
</dbReference>
<protein>
    <recommendedName>
        <fullName evidence="19">tRNA(Ile)-lysidine synthase</fullName>
        <ecNumber evidence="19">6.3.4.19</ecNumber>
    </recommendedName>
    <alternativeName>
        <fullName evidence="19">tRNA(Ile)-2-lysyl-cytidine synthase</fullName>
    </alternativeName>
    <alternativeName>
        <fullName evidence="19">tRNA(Ile)-lysidine synthetase</fullName>
    </alternativeName>
</protein>
<comment type="similarity">
    <text evidence="5">Belongs to the purine/pyrimidine phosphoribosyltransferase family.</text>
</comment>
<dbReference type="Pfam" id="PF00156">
    <property type="entry name" value="Pribosyltran"/>
    <property type="match status" value="1"/>
</dbReference>
<evidence type="ECO:0000256" key="20">
    <source>
        <dbReference type="SAM" id="Coils"/>
    </source>
</evidence>
<comment type="cofactor">
    <cofactor evidence="1">
        <name>Mg(2+)</name>
        <dbReference type="ChEBI" id="CHEBI:18420"/>
    </cofactor>
</comment>
<evidence type="ECO:0000256" key="6">
    <source>
        <dbReference type="ARBA" id="ARBA00022490"/>
    </source>
</evidence>
<evidence type="ECO:0000256" key="9">
    <source>
        <dbReference type="ARBA" id="ARBA00022679"/>
    </source>
</evidence>
<dbReference type="InterPro" id="IPR005904">
    <property type="entry name" value="Hxn_phspho_trans"/>
</dbReference>
<comment type="subcellular location">
    <subcellularLocation>
        <location evidence="2 19">Cytoplasm</location>
    </subcellularLocation>
</comment>
<proteinExistence type="inferred from homology"/>
<evidence type="ECO:0000256" key="5">
    <source>
        <dbReference type="ARBA" id="ARBA00008391"/>
    </source>
</evidence>
<comment type="catalytic activity">
    <reaction evidence="17">
        <text>GMP + diphosphate = guanine + 5-phospho-alpha-D-ribose 1-diphosphate</text>
        <dbReference type="Rhea" id="RHEA:25424"/>
        <dbReference type="ChEBI" id="CHEBI:16235"/>
        <dbReference type="ChEBI" id="CHEBI:33019"/>
        <dbReference type="ChEBI" id="CHEBI:58017"/>
        <dbReference type="ChEBI" id="CHEBI:58115"/>
        <dbReference type="EC" id="2.4.2.8"/>
    </reaction>
    <physiologicalReaction direction="right-to-left" evidence="17">
        <dbReference type="Rhea" id="RHEA:25426"/>
    </physiologicalReaction>
</comment>
<name>A0A4Y3KDZ4_CELUD</name>
<gene>
    <name evidence="19" type="primary">tilS</name>
    <name evidence="25" type="ORF">CUD01_26370</name>
</gene>
<dbReference type="PANTHER" id="PTHR43340">
    <property type="entry name" value="HYPOXANTHINE-GUANINE PHOSPHORIBOSYLTRANSFERASE"/>
    <property type="match status" value="1"/>
</dbReference>
<feature type="binding site" evidence="19">
    <location>
        <begin position="33"/>
        <end position="38"/>
    </location>
    <ligand>
        <name>ATP</name>
        <dbReference type="ChEBI" id="CHEBI:30616"/>
    </ligand>
</feature>
<evidence type="ECO:0000256" key="17">
    <source>
        <dbReference type="ARBA" id="ARBA00048811"/>
    </source>
</evidence>
<dbReference type="GO" id="GO:0032264">
    <property type="term" value="P:IMP salvage"/>
    <property type="evidence" value="ECO:0007669"/>
    <property type="project" value="TreeGrafter"/>
</dbReference>
<evidence type="ECO:0000259" key="24">
    <source>
        <dbReference type="Pfam" id="PF09179"/>
    </source>
</evidence>
<dbReference type="GO" id="GO:0006166">
    <property type="term" value="P:purine ribonucleoside salvage"/>
    <property type="evidence" value="ECO:0007669"/>
    <property type="project" value="UniProtKB-KW"/>
</dbReference>
<dbReference type="InterPro" id="IPR015262">
    <property type="entry name" value="tRNA_Ile_lys_synt_subst-bd"/>
</dbReference>
<dbReference type="GO" id="GO:0004422">
    <property type="term" value="F:hypoxanthine phosphoribosyltransferase activity"/>
    <property type="evidence" value="ECO:0007669"/>
    <property type="project" value="InterPro"/>
</dbReference>
<keyword evidence="6 19" id="KW-0963">Cytoplasm</keyword>
<sequence>MTGPDPRVAAARRAVRAAVADLPDDALVLVACSGGPDSLALAAAAAFAVPGGRGPRGRSDEVRRRAGAVVVDHGLAAGSGDVAARAAEQCRALGLDPVLVVRVDVAGPGGPEAAARAARYAALERAADETGAAAVLLGHTLDDQAETVLLGLARGSGARSLAGMPAVRGRLRRPFLAVRRADTLAVCDALGLDPWHDPTNAGRCGDPLRSRVRATVLPVLERELGPGVAAALSRTATQLREDAEALDEQAAALLHDAREHARRDTAQHAARDGDAGARPGHDEHADAVVLDVATLADAPPAVRRRALRAALVAAGAPAGSVHRVHVLELDALLTRWHGQGPLTLPGRVVAARRCGRLVVGPATRAARPGTNRPSDPESLWTGAAVDPADMGDDLEKVLLTQEQLHGRLDEIAAQVDADYADKDLLLVGVLKGAVMVMADLARRLHSPVAMDWMAVSSYGSGTKSSGVVRILKDLDTDLTGKHVLIVEDIIDSGLTLSWLVSNLRSRGPASVEIATMLRKPDAAKVEVDVRYVGFDIPSEFVVGYGLDYAERYRNLPFVGTLAPHVYTS</sequence>
<evidence type="ECO:0000256" key="16">
    <source>
        <dbReference type="ARBA" id="ARBA00048539"/>
    </source>
</evidence>
<evidence type="ECO:0000256" key="2">
    <source>
        <dbReference type="ARBA" id="ARBA00004496"/>
    </source>
</evidence>
<dbReference type="NCBIfam" id="TIGR02432">
    <property type="entry name" value="lysidine_TilS_N"/>
    <property type="match status" value="1"/>
</dbReference>
<dbReference type="GO" id="GO:0005524">
    <property type="term" value="F:ATP binding"/>
    <property type="evidence" value="ECO:0007669"/>
    <property type="project" value="UniProtKB-UniRule"/>
</dbReference>
<comment type="domain">
    <text evidence="19">The N-terminal region contains the highly conserved SGGXDS motif, predicted to be a P-loop motif involved in ATP binding.</text>
</comment>
<dbReference type="PANTHER" id="PTHR43340:SF1">
    <property type="entry name" value="HYPOXANTHINE PHOSPHORIBOSYLTRANSFERASE"/>
    <property type="match status" value="1"/>
</dbReference>
<reference evidence="25 26" key="1">
    <citation type="submission" date="2019-06" db="EMBL/GenBank/DDBJ databases">
        <title>Whole genome shotgun sequence of Cellulomonas uda NBRC 3747.</title>
        <authorList>
            <person name="Hosoyama A."/>
            <person name="Uohara A."/>
            <person name="Ohji S."/>
            <person name="Ichikawa N."/>
        </authorList>
    </citation>
    <scope>NUCLEOTIDE SEQUENCE [LARGE SCALE GENOMIC DNA]</scope>
    <source>
        <strain evidence="25 26">NBRC 3747</strain>
    </source>
</reference>
<dbReference type="InterPro" id="IPR012795">
    <property type="entry name" value="tRNA_Ile_lys_synt_N"/>
</dbReference>
<dbReference type="GO" id="GO:0032263">
    <property type="term" value="P:GMP salvage"/>
    <property type="evidence" value="ECO:0007669"/>
    <property type="project" value="TreeGrafter"/>
</dbReference>
<dbReference type="Gene3D" id="3.40.50.2020">
    <property type="match status" value="1"/>
</dbReference>
<evidence type="ECO:0000256" key="19">
    <source>
        <dbReference type="HAMAP-Rule" id="MF_01161"/>
    </source>
</evidence>
<evidence type="ECO:0000259" key="23">
    <source>
        <dbReference type="Pfam" id="PF01171"/>
    </source>
</evidence>
<keyword evidence="7 19" id="KW-0436">Ligase</keyword>
<feature type="domain" description="tRNA(Ile)-lysidine synthase substrate-binding" evidence="24">
    <location>
        <begin position="290"/>
        <end position="357"/>
    </location>
</feature>
<dbReference type="GO" id="GO:0006178">
    <property type="term" value="P:guanine salvage"/>
    <property type="evidence" value="ECO:0007669"/>
    <property type="project" value="TreeGrafter"/>
</dbReference>
<dbReference type="SUPFAM" id="SSF82829">
    <property type="entry name" value="MesJ substrate recognition domain-like"/>
    <property type="match status" value="1"/>
</dbReference>
<accession>A0A4Y3KDZ4</accession>
<evidence type="ECO:0000259" key="22">
    <source>
        <dbReference type="Pfam" id="PF00156"/>
    </source>
</evidence>
<evidence type="ECO:0000256" key="15">
    <source>
        <dbReference type="ARBA" id="ARBA00022842"/>
    </source>
</evidence>
<comment type="similarity">
    <text evidence="19">Belongs to the tRNA(Ile)-lysidine synthase family.</text>
</comment>
<evidence type="ECO:0000256" key="7">
    <source>
        <dbReference type="ARBA" id="ARBA00022598"/>
    </source>
</evidence>
<dbReference type="InterPro" id="IPR050408">
    <property type="entry name" value="HGPRT"/>
</dbReference>
<evidence type="ECO:0000256" key="3">
    <source>
        <dbReference type="ARBA" id="ARBA00004669"/>
    </source>
</evidence>
<evidence type="ECO:0000256" key="12">
    <source>
        <dbReference type="ARBA" id="ARBA00022726"/>
    </source>
</evidence>
<evidence type="ECO:0000256" key="8">
    <source>
        <dbReference type="ARBA" id="ARBA00022676"/>
    </source>
</evidence>
<dbReference type="InterPro" id="IPR011063">
    <property type="entry name" value="TilS/TtcA_N"/>
</dbReference>
<dbReference type="InterPro" id="IPR000836">
    <property type="entry name" value="PRTase_dom"/>
</dbReference>
<dbReference type="InterPro" id="IPR029057">
    <property type="entry name" value="PRTase-like"/>
</dbReference>
<keyword evidence="14 19" id="KW-0067">ATP-binding</keyword>
<feature type="coiled-coil region" evidence="20">
    <location>
        <begin position="229"/>
        <end position="256"/>
    </location>
</feature>
<dbReference type="GO" id="GO:0052657">
    <property type="term" value="F:guanine phosphoribosyltransferase activity"/>
    <property type="evidence" value="ECO:0007669"/>
    <property type="project" value="UniProtKB-ARBA"/>
</dbReference>
<keyword evidence="10 19" id="KW-0819">tRNA processing</keyword>
<evidence type="ECO:0000256" key="13">
    <source>
        <dbReference type="ARBA" id="ARBA00022741"/>
    </source>
</evidence>
<dbReference type="CDD" id="cd01992">
    <property type="entry name" value="TilS_N"/>
    <property type="match status" value="1"/>
</dbReference>
<comment type="pathway">
    <text evidence="4">Purine metabolism; GMP biosynthesis via salvage pathway; GMP from guanine: step 1/1.</text>
</comment>
<dbReference type="NCBIfam" id="TIGR01203">
    <property type="entry name" value="HGPRTase"/>
    <property type="match status" value="1"/>
</dbReference>
<keyword evidence="20" id="KW-0175">Coiled coil</keyword>
<dbReference type="Pfam" id="PF01171">
    <property type="entry name" value="ATP_bind_3"/>
    <property type="match status" value="1"/>
</dbReference>
<dbReference type="SUPFAM" id="SSF52402">
    <property type="entry name" value="Adenine nucleotide alpha hydrolases-like"/>
    <property type="match status" value="1"/>
</dbReference>
<dbReference type="EMBL" id="BJLP01000050">
    <property type="protein sequence ID" value="GEA82193.1"/>
    <property type="molecule type" value="Genomic_DNA"/>
</dbReference>
<keyword evidence="15" id="KW-0460">Magnesium</keyword>
<keyword evidence="11" id="KW-0479">Metal-binding</keyword>
<comment type="catalytic activity">
    <reaction evidence="16 19">
        <text>cytidine(34) in tRNA(Ile2) + L-lysine + ATP = lysidine(34) in tRNA(Ile2) + AMP + diphosphate + H(+)</text>
        <dbReference type="Rhea" id="RHEA:43744"/>
        <dbReference type="Rhea" id="RHEA-COMP:10625"/>
        <dbReference type="Rhea" id="RHEA-COMP:10670"/>
        <dbReference type="ChEBI" id="CHEBI:15378"/>
        <dbReference type="ChEBI" id="CHEBI:30616"/>
        <dbReference type="ChEBI" id="CHEBI:32551"/>
        <dbReference type="ChEBI" id="CHEBI:33019"/>
        <dbReference type="ChEBI" id="CHEBI:82748"/>
        <dbReference type="ChEBI" id="CHEBI:83665"/>
        <dbReference type="ChEBI" id="CHEBI:456215"/>
        <dbReference type="EC" id="6.3.4.19"/>
    </reaction>
</comment>
<dbReference type="SUPFAM" id="SSF53271">
    <property type="entry name" value="PRTase-like"/>
    <property type="match status" value="1"/>
</dbReference>
<evidence type="ECO:0000256" key="10">
    <source>
        <dbReference type="ARBA" id="ARBA00022694"/>
    </source>
</evidence>
<evidence type="ECO:0000313" key="26">
    <source>
        <dbReference type="Proteomes" id="UP000315842"/>
    </source>
</evidence>
<keyword evidence="12" id="KW-0660">Purine salvage</keyword>
<dbReference type="GO" id="GO:0006400">
    <property type="term" value="P:tRNA modification"/>
    <property type="evidence" value="ECO:0007669"/>
    <property type="project" value="UniProtKB-UniRule"/>
</dbReference>
<evidence type="ECO:0000256" key="21">
    <source>
        <dbReference type="SAM" id="MobiDB-lite"/>
    </source>
</evidence>
<comment type="pathway">
    <text evidence="3">Purine metabolism; IMP biosynthesis via salvage pathway; IMP from hypoxanthine: step 1/1.</text>
</comment>
<dbReference type="Gene3D" id="1.20.59.20">
    <property type="match status" value="1"/>
</dbReference>
<comment type="function">
    <text evidence="19">Ligates lysine onto the cytidine present at position 34 of the AUA codon-specific tRNA(Ile) that contains the anticodon CAU, in an ATP-dependent manner. Cytidine is converted to lysidine, thus changing the amino acid specificity of the tRNA from methionine to isoleucine.</text>
</comment>
<dbReference type="InterPro" id="IPR012094">
    <property type="entry name" value="tRNA_Ile_lys_synt"/>
</dbReference>
<dbReference type="Proteomes" id="UP000315842">
    <property type="component" value="Unassembled WGS sequence"/>
</dbReference>
<dbReference type="GO" id="GO:0005829">
    <property type="term" value="C:cytosol"/>
    <property type="evidence" value="ECO:0007669"/>
    <property type="project" value="TreeGrafter"/>
</dbReference>
<keyword evidence="9" id="KW-0808">Transferase</keyword>
<comment type="caution">
    <text evidence="25">The sequence shown here is derived from an EMBL/GenBank/DDBJ whole genome shotgun (WGS) entry which is preliminary data.</text>
</comment>